<dbReference type="InterPro" id="IPR050093">
    <property type="entry name" value="ABC_SmlMolc_Importer"/>
</dbReference>
<dbReference type="SUPFAM" id="SSF52540">
    <property type="entry name" value="P-loop containing nucleoside triphosphate hydrolases"/>
    <property type="match status" value="1"/>
</dbReference>
<feature type="compositionally biased region" description="Low complexity" evidence="5">
    <location>
        <begin position="15"/>
        <end position="30"/>
    </location>
</feature>
<feature type="domain" description="ABC transporter" evidence="6">
    <location>
        <begin position="105"/>
        <end position="338"/>
    </location>
</feature>
<protein>
    <recommendedName>
        <fullName evidence="6">ABC transporter domain-containing protein</fullName>
    </recommendedName>
</protein>
<dbReference type="InterPro" id="IPR003593">
    <property type="entry name" value="AAA+_ATPase"/>
</dbReference>
<dbReference type="Proteomes" id="UP001255856">
    <property type="component" value="Unassembled WGS sequence"/>
</dbReference>
<keyword evidence="8" id="KW-1185">Reference proteome</keyword>
<dbReference type="EMBL" id="JASFZW010000009">
    <property type="protein sequence ID" value="KAK2076643.1"/>
    <property type="molecule type" value="Genomic_DNA"/>
</dbReference>
<evidence type="ECO:0000256" key="3">
    <source>
        <dbReference type="ARBA" id="ARBA00022840"/>
    </source>
</evidence>
<evidence type="ECO:0000256" key="5">
    <source>
        <dbReference type="SAM" id="MobiDB-lite"/>
    </source>
</evidence>
<dbReference type="PANTHER" id="PTHR42781:SF4">
    <property type="entry name" value="SPERMIDINE_PUTRESCINE IMPORT ATP-BINDING PROTEIN POTA"/>
    <property type="match status" value="1"/>
</dbReference>
<proteinExistence type="predicted"/>
<evidence type="ECO:0000259" key="6">
    <source>
        <dbReference type="PROSITE" id="PS50893"/>
    </source>
</evidence>
<evidence type="ECO:0000313" key="8">
    <source>
        <dbReference type="Proteomes" id="UP001255856"/>
    </source>
</evidence>
<gene>
    <name evidence="7" type="ORF">QBZ16_005403</name>
</gene>
<name>A0AAD9IEG9_PROWI</name>
<dbReference type="InterPro" id="IPR008995">
    <property type="entry name" value="Mo/tungstate-bd_C_term_dom"/>
</dbReference>
<dbReference type="SUPFAM" id="SSF50331">
    <property type="entry name" value="MOP-like"/>
    <property type="match status" value="1"/>
</dbReference>
<evidence type="ECO:0000256" key="2">
    <source>
        <dbReference type="ARBA" id="ARBA00022741"/>
    </source>
</evidence>
<keyword evidence="3" id="KW-0067">ATP-binding</keyword>
<evidence type="ECO:0000313" key="7">
    <source>
        <dbReference type="EMBL" id="KAK2076643.1"/>
    </source>
</evidence>
<dbReference type="AlphaFoldDB" id="A0AAD9IEG9"/>
<feature type="compositionally biased region" description="Low complexity" evidence="5">
    <location>
        <begin position="60"/>
        <end position="74"/>
    </location>
</feature>
<dbReference type="GO" id="GO:0005524">
    <property type="term" value="F:ATP binding"/>
    <property type="evidence" value="ECO:0007669"/>
    <property type="project" value="UniProtKB-KW"/>
</dbReference>
<evidence type="ECO:0000256" key="4">
    <source>
        <dbReference type="ARBA" id="ARBA00023032"/>
    </source>
</evidence>
<dbReference type="Gene3D" id="3.40.50.300">
    <property type="entry name" value="P-loop containing nucleotide triphosphate hydrolases"/>
    <property type="match status" value="1"/>
</dbReference>
<keyword evidence="4" id="KW-0764">Sulfate transport</keyword>
<dbReference type="FunFam" id="3.40.50.300:FF:000425">
    <property type="entry name" value="Probable ABC transporter, ATP-binding subunit"/>
    <property type="match status" value="1"/>
</dbReference>
<dbReference type="Pfam" id="PF00005">
    <property type="entry name" value="ABC_tran"/>
    <property type="match status" value="1"/>
</dbReference>
<feature type="region of interest" description="Disordered" evidence="5">
    <location>
        <begin position="15"/>
        <end position="88"/>
    </location>
</feature>
<dbReference type="InterPro" id="IPR003439">
    <property type="entry name" value="ABC_transporter-like_ATP-bd"/>
</dbReference>
<dbReference type="PANTHER" id="PTHR42781">
    <property type="entry name" value="SPERMIDINE/PUTRESCINE IMPORT ATP-BINDING PROTEIN POTA"/>
    <property type="match status" value="1"/>
</dbReference>
<accession>A0AAD9IEG9</accession>
<organism evidence="7 8">
    <name type="scientific">Prototheca wickerhamii</name>
    <dbReference type="NCBI Taxonomy" id="3111"/>
    <lineage>
        <taxon>Eukaryota</taxon>
        <taxon>Viridiplantae</taxon>
        <taxon>Chlorophyta</taxon>
        <taxon>core chlorophytes</taxon>
        <taxon>Trebouxiophyceae</taxon>
        <taxon>Chlorellales</taxon>
        <taxon>Chlorellaceae</taxon>
        <taxon>Prototheca</taxon>
    </lineage>
</organism>
<sequence length="460" mass="50821">MTRADLSVRRCWAGPRASARPFAAASVHASRGIRQVRRSSAPTAPELTQQTEEEERRRATGNGASNGAAEAAPRAEPPEEDSDLAPFAAKRPPVPAAFRVQGTNVRVVNARKNYYTPRGTFHAVRDVSVDFSPGSITALLGPSGSGKTTLLRLIAGLESPSSGHIYFDGFDVTVLGVQDRDVGFTFQGYALFNHMSVAKNIAFGPDVRRMPIDVDARVRELLALTGLTGLEGRFPPQLSGGQRQRVALARALACGPRLLLLDEPFGALDPLVRKSLQRSLKEIVREIGVTTIMVTHDQEEAWELADRVVLFNGGRIEQIGRMEDIAARPCSPFVMNFVGDVVHLPAACQFIRRMGFQTDKSFVMLRPSDIEVYADWDRPRICPAVVLGKSYVGWTARYYLRFEDGVELDLIFSKKEDRAIYNFSLNQRVYLSCDPKGMMAFEPPELNDPLSEEVLLSRLS</sequence>
<keyword evidence="2" id="KW-0547">Nucleotide-binding</keyword>
<comment type="caution">
    <text evidence="7">The sequence shown here is derived from an EMBL/GenBank/DDBJ whole genome shotgun (WGS) entry which is preliminary data.</text>
</comment>
<dbReference type="InterPro" id="IPR017871">
    <property type="entry name" value="ABC_transporter-like_CS"/>
</dbReference>
<feature type="compositionally biased region" description="Polar residues" evidence="5">
    <location>
        <begin position="38"/>
        <end position="50"/>
    </location>
</feature>
<keyword evidence="1" id="KW-0813">Transport</keyword>
<dbReference type="PROSITE" id="PS00211">
    <property type="entry name" value="ABC_TRANSPORTER_1"/>
    <property type="match status" value="1"/>
</dbReference>
<reference evidence="7" key="1">
    <citation type="submission" date="2021-01" db="EMBL/GenBank/DDBJ databases">
        <authorList>
            <person name="Eckstrom K.M.E."/>
        </authorList>
    </citation>
    <scope>NUCLEOTIDE SEQUENCE</scope>
    <source>
        <strain evidence="7">UVCC 0001</strain>
    </source>
</reference>
<dbReference type="PROSITE" id="PS50893">
    <property type="entry name" value="ABC_TRANSPORTER_2"/>
    <property type="match status" value="1"/>
</dbReference>
<dbReference type="GO" id="GO:0016887">
    <property type="term" value="F:ATP hydrolysis activity"/>
    <property type="evidence" value="ECO:0007669"/>
    <property type="project" value="InterPro"/>
</dbReference>
<dbReference type="InterPro" id="IPR027417">
    <property type="entry name" value="P-loop_NTPase"/>
</dbReference>
<dbReference type="SMART" id="SM00382">
    <property type="entry name" value="AAA"/>
    <property type="match status" value="1"/>
</dbReference>
<evidence type="ECO:0000256" key="1">
    <source>
        <dbReference type="ARBA" id="ARBA00022448"/>
    </source>
</evidence>